<dbReference type="EMBL" id="BAABHW010000001">
    <property type="protein sequence ID" value="GAA5064212.1"/>
    <property type="molecule type" value="Genomic_DNA"/>
</dbReference>
<dbReference type="Proteomes" id="UP001499910">
    <property type="component" value="Unassembled WGS sequence"/>
</dbReference>
<dbReference type="RefSeq" id="WP_259547347.1">
    <property type="nucleotide sequence ID" value="NZ_BAABHW010000001.1"/>
</dbReference>
<gene>
    <name evidence="1" type="ORF">GCM10023209_00500</name>
</gene>
<dbReference type="SUPFAM" id="SSF52540">
    <property type="entry name" value="P-loop containing nucleoside triphosphate hydrolases"/>
    <property type="match status" value="1"/>
</dbReference>
<evidence type="ECO:0000313" key="1">
    <source>
        <dbReference type="EMBL" id="GAA5064212.1"/>
    </source>
</evidence>
<protein>
    <recommendedName>
        <fullName evidence="3">Sulfotransferase family protein</fullName>
    </recommendedName>
</protein>
<dbReference type="InterPro" id="IPR027417">
    <property type="entry name" value="P-loop_NTPase"/>
</dbReference>
<sequence>MTSRLILHLGLNKTGTTSIQRSFQSLDEPGLLYLDAGAPNHSRLMINYGRHLSGQPLEPLAERDVPLAPEVGLQTLLDALDDPKPGTLVISAEFLSAPRLSHASPADMVADFRRRVEDVRALVYVREPISYMRSVLQQGIKRNGKLRMDPAYYYPRFRTRLAPWEEALGRDAISYAIFDRASFAGGDLLTDFANRIGARAVPERVEANPSLSAEAFALFYALRKFRETEAPTDVSDADMRRALADLMQVKGRDFEFAPDGCREVIAAHAADLAWMEDRVGRPLPAYRPPEDAIVFNTEADVLAYAEHLGFDPHALLCRAASRRRAPAQSLRRKLARLWTATRQAPE</sequence>
<keyword evidence="2" id="KW-1185">Reference proteome</keyword>
<accession>A0ABP9KRC0</accession>
<name>A0ABP9KRC0_9RHOB</name>
<comment type="caution">
    <text evidence="1">The sequence shown here is derived from an EMBL/GenBank/DDBJ whole genome shotgun (WGS) entry which is preliminary data.</text>
</comment>
<reference evidence="2" key="1">
    <citation type="journal article" date="2019" name="Int. J. Syst. Evol. Microbiol.">
        <title>The Global Catalogue of Microorganisms (GCM) 10K type strain sequencing project: providing services to taxonomists for standard genome sequencing and annotation.</title>
        <authorList>
            <consortium name="The Broad Institute Genomics Platform"/>
            <consortium name="The Broad Institute Genome Sequencing Center for Infectious Disease"/>
            <person name="Wu L."/>
            <person name="Ma J."/>
        </authorList>
    </citation>
    <scope>NUCLEOTIDE SEQUENCE [LARGE SCALE GENOMIC DNA]</scope>
    <source>
        <strain evidence="2">JCM 18015</strain>
    </source>
</reference>
<proteinExistence type="predicted"/>
<evidence type="ECO:0008006" key="3">
    <source>
        <dbReference type="Google" id="ProtNLM"/>
    </source>
</evidence>
<organism evidence="1 2">
    <name type="scientific">[Roseibacterium] beibuensis</name>
    <dbReference type="NCBI Taxonomy" id="1193142"/>
    <lineage>
        <taxon>Bacteria</taxon>
        <taxon>Pseudomonadati</taxon>
        <taxon>Pseudomonadota</taxon>
        <taxon>Alphaproteobacteria</taxon>
        <taxon>Rhodobacterales</taxon>
        <taxon>Roseobacteraceae</taxon>
        <taxon>Roseicyclus</taxon>
    </lineage>
</organism>
<evidence type="ECO:0000313" key="2">
    <source>
        <dbReference type="Proteomes" id="UP001499910"/>
    </source>
</evidence>